<accession>A0A4Y2IZP1</accession>
<dbReference type="AlphaFoldDB" id="A0A4Y2IZP1"/>
<sequence length="98" mass="10855">MDTKSGPREPRNNGRSDGPLADNSNHQTDSLRMACLASKASDRCGSDVQDIAIEVLTRADITYRTCSAASEEILEELLSLLKLRSEEDASLNRFLRKE</sequence>
<protein>
    <submittedName>
        <fullName evidence="2">Uncharacterized protein</fullName>
    </submittedName>
</protein>
<reference evidence="2 3" key="1">
    <citation type="journal article" date="2019" name="Sci. Rep.">
        <title>Orb-weaving spider Araneus ventricosus genome elucidates the spidroin gene catalogue.</title>
        <authorList>
            <person name="Kono N."/>
            <person name="Nakamura H."/>
            <person name="Ohtoshi R."/>
            <person name="Moran D.A.P."/>
            <person name="Shinohara A."/>
            <person name="Yoshida Y."/>
            <person name="Fujiwara M."/>
            <person name="Mori M."/>
            <person name="Tomita M."/>
            <person name="Arakawa K."/>
        </authorList>
    </citation>
    <scope>NUCLEOTIDE SEQUENCE [LARGE SCALE GENOMIC DNA]</scope>
</reference>
<proteinExistence type="predicted"/>
<comment type="caution">
    <text evidence="2">The sequence shown here is derived from an EMBL/GenBank/DDBJ whole genome shotgun (WGS) entry which is preliminary data.</text>
</comment>
<organism evidence="2 3">
    <name type="scientific">Araneus ventricosus</name>
    <name type="common">Orbweaver spider</name>
    <name type="synonym">Epeira ventricosa</name>
    <dbReference type="NCBI Taxonomy" id="182803"/>
    <lineage>
        <taxon>Eukaryota</taxon>
        <taxon>Metazoa</taxon>
        <taxon>Ecdysozoa</taxon>
        <taxon>Arthropoda</taxon>
        <taxon>Chelicerata</taxon>
        <taxon>Arachnida</taxon>
        <taxon>Araneae</taxon>
        <taxon>Araneomorphae</taxon>
        <taxon>Entelegynae</taxon>
        <taxon>Araneoidea</taxon>
        <taxon>Araneidae</taxon>
        <taxon>Araneus</taxon>
    </lineage>
</organism>
<gene>
    <name evidence="2" type="ORF">AVEN_40097_1</name>
</gene>
<name>A0A4Y2IZP1_ARAVE</name>
<evidence type="ECO:0000313" key="2">
    <source>
        <dbReference type="EMBL" id="GBM83130.1"/>
    </source>
</evidence>
<dbReference type="EMBL" id="BGPR01003058">
    <property type="protein sequence ID" value="GBM83130.1"/>
    <property type="molecule type" value="Genomic_DNA"/>
</dbReference>
<dbReference type="Proteomes" id="UP000499080">
    <property type="component" value="Unassembled WGS sequence"/>
</dbReference>
<feature type="compositionally biased region" description="Basic and acidic residues" evidence="1">
    <location>
        <begin position="1"/>
        <end position="14"/>
    </location>
</feature>
<feature type="region of interest" description="Disordered" evidence="1">
    <location>
        <begin position="1"/>
        <end position="27"/>
    </location>
</feature>
<evidence type="ECO:0000256" key="1">
    <source>
        <dbReference type="SAM" id="MobiDB-lite"/>
    </source>
</evidence>
<evidence type="ECO:0000313" key="3">
    <source>
        <dbReference type="Proteomes" id="UP000499080"/>
    </source>
</evidence>
<keyword evidence="3" id="KW-1185">Reference proteome</keyword>